<evidence type="ECO:0000256" key="1">
    <source>
        <dbReference type="SAM" id="SignalP"/>
    </source>
</evidence>
<accession>A0A7S3CUF8</accession>
<reference evidence="2" key="1">
    <citation type="submission" date="2021-01" db="EMBL/GenBank/DDBJ databases">
        <authorList>
            <person name="Corre E."/>
            <person name="Pelletier E."/>
            <person name="Niang G."/>
            <person name="Scheremetjew M."/>
            <person name="Finn R."/>
            <person name="Kale V."/>
            <person name="Holt S."/>
            <person name="Cochrane G."/>
            <person name="Meng A."/>
            <person name="Brown T."/>
            <person name="Cohen L."/>
        </authorList>
    </citation>
    <scope>NUCLEOTIDE SEQUENCE</scope>
    <source>
        <strain evidence="2">Ras09</strain>
    </source>
</reference>
<gene>
    <name evidence="2" type="ORF">SRAS04492_LOCUS9557</name>
</gene>
<name>A0A7S3CUF8_9SPIT</name>
<sequence length="163" mass="16940">MLVAVLELSLELVAGVEVVDLASALELVVLNGPIVDDLGVFELDRAPLSLDVLALFHLALSKNFLSYLHLEVASKAVTLEPALILEVIEALEVELTQCLVVVVEGVPAVVGEGANIGVLPASVCVLSFSAVLFALMDSSFVDVAVGVADNSVLAVEQVGLEHA</sequence>
<dbReference type="EMBL" id="HBIA01019274">
    <property type="protein sequence ID" value="CAE0237748.1"/>
    <property type="molecule type" value="Transcribed_RNA"/>
</dbReference>
<feature type="chain" id="PRO_5030649794" evidence="1">
    <location>
        <begin position="16"/>
        <end position="163"/>
    </location>
</feature>
<evidence type="ECO:0000313" key="2">
    <source>
        <dbReference type="EMBL" id="CAE0237748.1"/>
    </source>
</evidence>
<proteinExistence type="predicted"/>
<organism evidence="2">
    <name type="scientific">Strombidium rassoulzadegani</name>
    <dbReference type="NCBI Taxonomy" id="1082188"/>
    <lineage>
        <taxon>Eukaryota</taxon>
        <taxon>Sar</taxon>
        <taxon>Alveolata</taxon>
        <taxon>Ciliophora</taxon>
        <taxon>Intramacronucleata</taxon>
        <taxon>Spirotrichea</taxon>
        <taxon>Oligotrichia</taxon>
        <taxon>Strombidiidae</taxon>
        <taxon>Strombidium</taxon>
    </lineage>
</organism>
<dbReference type="AlphaFoldDB" id="A0A7S3CUF8"/>
<feature type="signal peptide" evidence="1">
    <location>
        <begin position="1"/>
        <end position="15"/>
    </location>
</feature>
<protein>
    <submittedName>
        <fullName evidence="2">Uncharacterized protein</fullName>
    </submittedName>
</protein>
<keyword evidence="1" id="KW-0732">Signal</keyword>